<gene>
    <name evidence="5" type="ORF">E0F88_17205</name>
</gene>
<dbReference type="PROSITE" id="PS00041">
    <property type="entry name" value="HTH_ARAC_FAMILY_1"/>
    <property type="match status" value="1"/>
</dbReference>
<dbReference type="SMART" id="SM00342">
    <property type="entry name" value="HTH_ARAC"/>
    <property type="match status" value="1"/>
</dbReference>
<keyword evidence="2" id="KW-0238">DNA-binding</keyword>
<dbReference type="InterPro" id="IPR018062">
    <property type="entry name" value="HTH_AraC-typ_CS"/>
</dbReference>
<evidence type="ECO:0000259" key="4">
    <source>
        <dbReference type="PROSITE" id="PS01124"/>
    </source>
</evidence>
<dbReference type="Gene3D" id="1.10.10.60">
    <property type="entry name" value="Homeodomain-like"/>
    <property type="match status" value="1"/>
</dbReference>
<dbReference type="PANTHER" id="PTHR47893:SF1">
    <property type="entry name" value="REGULATORY PROTEIN PCHR"/>
    <property type="match status" value="1"/>
</dbReference>
<evidence type="ECO:0000256" key="2">
    <source>
        <dbReference type="ARBA" id="ARBA00023125"/>
    </source>
</evidence>
<dbReference type="OrthoDB" id="799767at2"/>
<dbReference type="PANTHER" id="PTHR47893">
    <property type="entry name" value="REGULATORY PROTEIN PCHR"/>
    <property type="match status" value="1"/>
</dbReference>
<evidence type="ECO:0000256" key="3">
    <source>
        <dbReference type="ARBA" id="ARBA00023163"/>
    </source>
</evidence>
<dbReference type="AlphaFoldDB" id="A0A4R5DIK8"/>
<dbReference type="InterPro" id="IPR053142">
    <property type="entry name" value="PchR_regulatory_protein"/>
</dbReference>
<accession>A0A4R5DIK8</accession>
<dbReference type="PROSITE" id="PS01124">
    <property type="entry name" value="HTH_ARAC_FAMILY_2"/>
    <property type="match status" value="1"/>
</dbReference>
<proteinExistence type="predicted"/>
<dbReference type="Pfam" id="PF12833">
    <property type="entry name" value="HTH_18"/>
    <property type="match status" value="1"/>
</dbReference>
<keyword evidence="3" id="KW-0804">Transcription</keyword>
<protein>
    <submittedName>
        <fullName evidence="5">AraC family transcriptional regulator</fullName>
    </submittedName>
</protein>
<dbReference type="InterPro" id="IPR018060">
    <property type="entry name" value="HTH_AraC"/>
</dbReference>
<dbReference type="InterPro" id="IPR020449">
    <property type="entry name" value="Tscrpt_reg_AraC-type_HTH"/>
</dbReference>
<dbReference type="GO" id="GO:0003700">
    <property type="term" value="F:DNA-binding transcription factor activity"/>
    <property type="evidence" value="ECO:0007669"/>
    <property type="project" value="InterPro"/>
</dbReference>
<organism evidence="5 6">
    <name type="scientific">Dyadobacter psychrotolerans</name>
    <dbReference type="NCBI Taxonomy" id="2541721"/>
    <lineage>
        <taxon>Bacteria</taxon>
        <taxon>Pseudomonadati</taxon>
        <taxon>Bacteroidota</taxon>
        <taxon>Cytophagia</taxon>
        <taxon>Cytophagales</taxon>
        <taxon>Spirosomataceae</taxon>
        <taxon>Dyadobacter</taxon>
    </lineage>
</organism>
<reference evidence="5 6" key="1">
    <citation type="submission" date="2019-03" db="EMBL/GenBank/DDBJ databases">
        <title>Dyadobacter AR-3-6 sp. nov., isolated from arctic soil.</title>
        <authorList>
            <person name="Chaudhary D.K."/>
        </authorList>
    </citation>
    <scope>NUCLEOTIDE SEQUENCE [LARGE SCALE GENOMIC DNA]</scope>
    <source>
        <strain evidence="5 6">AR-3-6</strain>
    </source>
</reference>
<evidence type="ECO:0000313" key="6">
    <source>
        <dbReference type="Proteomes" id="UP000294850"/>
    </source>
</evidence>
<dbReference type="SUPFAM" id="SSF46689">
    <property type="entry name" value="Homeodomain-like"/>
    <property type="match status" value="2"/>
</dbReference>
<name>A0A4R5DIK8_9BACT</name>
<comment type="caution">
    <text evidence="5">The sequence shown here is derived from an EMBL/GenBank/DDBJ whole genome shotgun (WGS) entry which is preliminary data.</text>
</comment>
<evidence type="ECO:0000313" key="5">
    <source>
        <dbReference type="EMBL" id="TDE13952.1"/>
    </source>
</evidence>
<sequence length="363" mass="42417">MYHGEIPATTISIEETKANHWHYPDFSAIKKDEVIENDIGYDDEFRIGFGKELLLEDIYVWYGRFRSLSKKPVLVNSSGSHVQMNFSLQNSTVYLNETQSRPFVRFKPHQHNLLLLPKKNMLVQWQPKEETEVFAINITTDFFFKTLPEEHPLYRHFQNGISEILPAFLSQRNLPVTPKMISTLFEILHCTYSGYHKSLFVKAKVIELLALQFDQYEQLPLPDFDSALKQEDIEKMHLARKVLLENIETPLSLKDLAHQIGTNEFNLKKYFKEVFGTTVFGYLHDFRMERSKVLLCEEETKISEVAQQMGYKHATHFTAAFKKHFGYLPNKIRILLIHLLQFAEYLIECGMEMIESGVVTEVV</sequence>
<dbReference type="GO" id="GO:0043565">
    <property type="term" value="F:sequence-specific DNA binding"/>
    <property type="evidence" value="ECO:0007669"/>
    <property type="project" value="InterPro"/>
</dbReference>
<dbReference type="EMBL" id="SMFL01000006">
    <property type="protein sequence ID" value="TDE13952.1"/>
    <property type="molecule type" value="Genomic_DNA"/>
</dbReference>
<evidence type="ECO:0000256" key="1">
    <source>
        <dbReference type="ARBA" id="ARBA00023015"/>
    </source>
</evidence>
<dbReference type="PRINTS" id="PR00032">
    <property type="entry name" value="HTHARAC"/>
</dbReference>
<dbReference type="InterPro" id="IPR009057">
    <property type="entry name" value="Homeodomain-like_sf"/>
</dbReference>
<feature type="domain" description="HTH araC/xylS-type" evidence="4">
    <location>
        <begin position="237"/>
        <end position="335"/>
    </location>
</feature>
<keyword evidence="1" id="KW-0805">Transcription regulation</keyword>
<dbReference type="Proteomes" id="UP000294850">
    <property type="component" value="Unassembled WGS sequence"/>
</dbReference>
<keyword evidence="6" id="KW-1185">Reference proteome</keyword>